<comment type="subcellular location">
    <subcellularLocation>
        <location evidence="1">Membrane</location>
        <topology evidence="1">Single-pass type I membrane protein</topology>
    </subcellularLocation>
</comment>
<keyword evidence="4" id="KW-0732">Signal</keyword>
<keyword evidence="5" id="KW-1133">Transmembrane helix</keyword>
<dbReference type="SMART" id="SM00815">
    <property type="entry name" value="AMA-1"/>
    <property type="match status" value="1"/>
</dbReference>
<evidence type="ECO:0000256" key="3">
    <source>
        <dbReference type="ARBA" id="ARBA00022692"/>
    </source>
</evidence>
<protein>
    <submittedName>
        <fullName evidence="8">Apical membrane antigen 1</fullName>
    </submittedName>
</protein>
<feature type="non-terminal residue" evidence="8">
    <location>
        <position position="1"/>
    </location>
</feature>
<feature type="non-terminal residue" evidence="8">
    <location>
        <position position="156"/>
    </location>
</feature>
<dbReference type="EMBL" id="KJ722573">
    <property type="protein sequence ID" value="AIT18290.1"/>
    <property type="molecule type" value="mRNA"/>
</dbReference>
<accession>A0A097F757</accession>
<dbReference type="GO" id="GO:0016020">
    <property type="term" value="C:membrane"/>
    <property type="evidence" value="ECO:0007669"/>
    <property type="project" value="UniProtKB-SubCell"/>
</dbReference>
<evidence type="ECO:0000256" key="1">
    <source>
        <dbReference type="ARBA" id="ARBA00004479"/>
    </source>
</evidence>
<reference evidence="8" key="1">
    <citation type="journal article" date="2014" name="Malar. J.">
        <title>Transcriptome sequencing and analysis of Plasmodium gallinaceum reveals polymorphisms and selection on the apical membrane antigen-1.</title>
        <authorList>
            <person name="Lauron E.J."/>
            <person name="Oakgrove K.S."/>
            <person name="Tell L.A."/>
            <person name="Biskar K."/>
            <person name="Roy S.W."/>
            <person name="Sehgal R.N."/>
        </authorList>
    </citation>
    <scope>NUCLEOTIDE SEQUENCE</scope>
    <source>
        <strain evidence="8">272575</strain>
    </source>
</reference>
<evidence type="ECO:0000256" key="6">
    <source>
        <dbReference type="ARBA" id="ARBA00023136"/>
    </source>
</evidence>
<organism evidence="8">
    <name type="scientific">Plasmodium lucens</name>
    <dbReference type="NCBI Taxonomy" id="587365"/>
    <lineage>
        <taxon>Eukaryota</taxon>
        <taxon>Sar</taxon>
        <taxon>Alveolata</taxon>
        <taxon>Apicomplexa</taxon>
        <taxon>Aconoidasida</taxon>
        <taxon>Haemosporida</taxon>
        <taxon>Plasmodiidae</taxon>
        <taxon>Plasmodium</taxon>
        <taxon>Plasmodium (Novyella)</taxon>
    </lineage>
</organism>
<keyword evidence="3" id="KW-0812">Transmembrane</keyword>
<name>A0A097F757_9APIC</name>
<keyword evidence="6" id="KW-0472">Membrane</keyword>
<dbReference type="PRINTS" id="PR01361">
    <property type="entry name" value="MEROZOITESA"/>
</dbReference>
<dbReference type="AlphaFoldDB" id="A0A097F757"/>
<sequence length="156" mass="17736">CPVFGKGITIENSNKSFLDRVAVGNEKVKTGGFGFPEFRGNEQYSPISLAALRLKYDKGEELKNLDPITLCSRHASNLRVAEDANSEYRHPSVYDTANETCYILYISAQENIGPRYCDSTKENQDAMFCFKPEKLDKYRNLVYLSKDLRADWKGNC</sequence>
<evidence type="ECO:0000313" key="8">
    <source>
        <dbReference type="EMBL" id="AIT18290.1"/>
    </source>
</evidence>
<dbReference type="Pfam" id="PF02430">
    <property type="entry name" value="AMA-1"/>
    <property type="match status" value="1"/>
</dbReference>
<comment type="similarity">
    <text evidence="2">Belongs to the apicomplexan parasites AMA1 family.</text>
</comment>
<proteinExistence type="evidence at transcript level"/>
<evidence type="ECO:0000256" key="5">
    <source>
        <dbReference type="ARBA" id="ARBA00022989"/>
    </source>
</evidence>
<dbReference type="InterPro" id="IPR003298">
    <property type="entry name" value="Apmem_Ag1"/>
</dbReference>
<keyword evidence="7" id="KW-0325">Glycoprotein</keyword>
<evidence type="ECO:0000256" key="4">
    <source>
        <dbReference type="ARBA" id="ARBA00022729"/>
    </source>
</evidence>
<gene>
    <name evidence="8" type="primary">ama-1</name>
</gene>
<evidence type="ECO:0000256" key="2">
    <source>
        <dbReference type="ARBA" id="ARBA00007098"/>
    </source>
</evidence>
<evidence type="ECO:0000256" key="7">
    <source>
        <dbReference type="ARBA" id="ARBA00023180"/>
    </source>
</evidence>